<evidence type="ECO:0000256" key="1">
    <source>
        <dbReference type="ARBA" id="ARBA00004862"/>
    </source>
</evidence>
<evidence type="ECO:0000256" key="8">
    <source>
        <dbReference type="PROSITE-ProRule" id="PRU10010"/>
    </source>
</evidence>
<evidence type="ECO:0000259" key="9">
    <source>
        <dbReference type="SMART" id="SM00859"/>
    </source>
</evidence>
<dbReference type="InterPro" id="IPR050085">
    <property type="entry name" value="AGPR"/>
</dbReference>
<dbReference type="OrthoDB" id="9801289at2"/>
<dbReference type="SMART" id="SM00859">
    <property type="entry name" value="Semialdhyde_dh"/>
    <property type="match status" value="1"/>
</dbReference>
<evidence type="ECO:0000256" key="5">
    <source>
        <dbReference type="ARBA" id="ARBA00023002"/>
    </source>
</evidence>
<dbReference type="GO" id="GO:0005737">
    <property type="term" value="C:cytoplasm"/>
    <property type="evidence" value="ECO:0007669"/>
    <property type="project" value="UniProtKB-SubCell"/>
</dbReference>
<dbReference type="GO" id="GO:0003942">
    <property type="term" value="F:N-acetyl-gamma-glutamyl-phosphate reductase activity"/>
    <property type="evidence" value="ECO:0007669"/>
    <property type="project" value="UniProtKB-UniRule"/>
</dbReference>
<proteinExistence type="inferred from homology"/>
<dbReference type="GO" id="GO:0051287">
    <property type="term" value="F:NAD binding"/>
    <property type="evidence" value="ECO:0007669"/>
    <property type="project" value="InterPro"/>
</dbReference>
<evidence type="ECO:0000313" key="11">
    <source>
        <dbReference type="Proteomes" id="UP000195437"/>
    </source>
</evidence>
<dbReference type="InterPro" id="IPR000706">
    <property type="entry name" value="AGPR_type-1"/>
</dbReference>
<keyword evidence="7" id="KW-0963">Cytoplasm</keyword>
<dbReference type="HAMAP" id="MF_00150">
    <property type="entry name" value="ArgC_type1"/>
    <property type="match status" value="1"/>
</dbReference>
<organism evidence="10 11">
    <name type="scientific">Tumebacillus avium</name>
    <dbReference type="NCBI Taxonomy" id="1903704"/>
    <lineage>
        <taxon>Bacteria</taxon>
        <taxon>Bacillati</taxon>
        <taxon>Bacillota</taxon>
        <taxon>Bacilli</taxon>
        <taxon>Bacillales</taxon>
        <taxon>Alicyclobacillaceae</taxon>
        <taxon>Tumebacillus</taxon>
    </lineage>
</organism>
<dbReference type="NCBIfam" id="TIGR01850">
    <property type="entry name" value="argC"/>
    <property type="match status" value="1"/>
</dbReference>
<keyword evidence="4 7" id="KW-0521">NADP</keyword>
<dbReference type="EMBL" id="CP021434">
    <property type="protein sequence ID" value="ARU61121.1"/>
    <property type="molecule type" value="Genomic_DNA"/>
</dbReference>
<dbReference type="UniPathway" id="UPA00068">
    <property type="reaction ID" value="UER00108"/>
</dbReference>
<dbReference type="SUPFAM" id="SSF55347">
    <property type="entry name" value="Glyceraldehyde-3-phosphate dehydrogenase-like, C-terminal domain"/>
    <property type="match status" value="1"/>
</dbReference>
<dbReference type="GO" id="GO:0006526">
    <property type="term" value="P:L-arginine biosynthetic process"/>
    <property type="evidence" value="ECO:0007669"/>
    <property type="project" value="UniProtKB-UniRule"/>
</dbReference>
<feature type="active site" evidence="7 8">
    <location>
        <position position="148"/>
    </location>
</feature>
<sequence>MNVAVIGATGYTGLEVVRLLMQHPELNVTAVTSDSQAGAMLTEVYPHLQGLVHDPLQRADALELAAQADLAFLALPSGLSTALVPDLLAAGLKVIDLAGDHRLSQADYAEWYHKTPPTHEVLNQAIYGLPEFYAAEIAPARLIANPGCYPTATLLSLLPLVQHGLIDTESLIVDAKSGVSGAGKALSPGTHFAEINENFKAYKVGVHQHIPEIEGVLTKQHGAKVTLSFTTHLVPMTRGIMATSYAKLTQDLSTEEVLAIYKETYQNQPFVRIRANGSMPATKDVSASNFCDIGLRVDPRTSRVTVIGVIDNLIKGAAGQAIQNANLLCGLPQTTGLLHAPVYL</sequence>
<feature type="domain" description="Semialdehyde dehydrogenase NAD-binding" evidence="9">
    <location>
        <begin position="2"/>
        <end position="140"/>
    </location>
</feature>
<comment type="function">
    <text evidence="7">Catalyzes the NADPH-dependent reduction of N-acetyl-5-glutamyl phosphate to yield N-acetyl-L-glutamate 5-semialdehyde.</text>
</comment>
<comment type="similarity">
    <text evidence="7">Belongs to the NAGSA dehydrogenase family. Type 1 subfamily.</text>
</comment>
<dbReference type="SUPFAM" id="SSF51735">
    <property type="entry name" value="NAD(P)-binding Rossmann-fold domains"/>
    <property type="match status" value="1"/>
</dbReference>
<accession>A0A1Y0IKS9</accession>
<keyword evidence="2 7" id="KW-0055">Arginine biosynthesis</keyword>
<evidence type="ECO:0000256" key="3">
    <source>
        <dbReference type="ARBA" id="ARBA00022605"/>
    </source>
</evidence>
<dbReference type="PROSITE" id="PS01224">
    <property type="entry name" value="ARGC"/>
    <property type="match status" value="1"/>
</dbReference>
<comment type="subcellular location">
    <subcellularLocation>
        <location evidence="7">Cytoplasm</location>
    </subcellularLocation>
</comment>
<comment type="catalytic activity">
    <reaction evidence="6 7">
        <text>N-acetyl-L-glutamate 5-semialdehyde + phosphate + NADP(+) = N-acetyl-L-glutamyl 5-phosphate + NADPH + H(+)</text>
        <dbReference type="Rhea" id="RHEA:21588"/>
        <dbReference type="ChEBI" id="CHEBI:15378"/>
        <dbReference type="ChEBI" id="CHEBI:29123"/>
        <dbReference type="ChEBI" id="CHEBI:43474"/>
        <dbReference type="ChEBI" id="CHEBI:57783"/>
        <dbReference type="ChEBI" id="CHEBI:57936"/>
        <dbReference type="ChEBI" id="CHEBI:58349"/>
        <dbReference type="EC" id="1.2.1.38"/>
    </reaction>
</comment>
<evidence type="ECO:0000313" key="10">
    <source>
        <dbReference type="EMBL" id="ARU61121.1"/>
    </source>
</evidence>
<dbReference type="GO" id="GO:0070401">
    <property type="term" value="F:NADP+ binding"/>
    <property type="evidence" value="ECO:0007669"/>
    <property type="project" value="InterPro"/>
</dbReference>
<dbReference type="AlphaFoldDB" id="A0A1Y0IKS9"/>
<reference evidence="11" key="1">
    <citation type="submission" date="2017-05" db="EMBL/GenBank/DDBJ databases">
        <authorList>
            <person name="Sung H."/>
        </authorList>
    </citation>
    <scope>NUCLEOTIDE SEQUENCE [LARGE SCALE GENOMIC DNA]</scope>
    <source>
        <strain evidence="11">AR23208</strain>
    </source>
</reference>
<dbReference type="Gene3D" id="3.30.360.10">
    <property type="entry name" value="Dihydrodipicolinate Reductase, domain 2"/>
    <property type="match status" value="1"/>
</dbReference>
<dbReference type="Pfam" id="PF22698">
    <property type="entry name" value="Semialdhyde_dhC_1"/>
    <property type="match status" value="1"/>
</dbReference>
<evidence type="ECO:0000256" key="4">
    <source>
        <dbReference type="ARBA" id="ARBA00022857"/>
    </source>
</evidence>
<dbReference type="PANTHER" id="PTHR32338:SF10">
    <property type="entry name" value="N-ACETYL-GAMMA-GLUTAMYL-PHOSPHATE REDUCTASE, CHLOROPLASTIC-RELATED"/>
    <property type="match status" value="1"/>
</dbReference>
<dbReference type="CDD" id="cd23934">
    <property type="entry name" value="AGPR_1_C"/>
    <property type="match status" value="1"/>
</dbReference>
<keyword evidence="5 7" id="KW-0560">Oxidoreductase</keyword>
<dbReference type="FunFam" id="3.30.360.10:FF:000014">
    <property type="entry name" value="N-acetyl-gamma-glutamyl-phosphate reductase"/>
    <property type="match status" value="1"/>
</dbReference>
<dbReference type="Proteomes" id="UP000195437">
    <property type="component" value="Chromosome"/>
</dbReference>
<keyword evidence="3 7" id="KW-0028">Amino-acid biosynthesis</keyword>
<dbReference type="KEGG" id="tum:CBW65_08815"/>
<protein>
    <recommendedName>
        <fullName evidence="7">N-acetyl-gamma-glutamyl-phosphate reductase</fullName>
        <shortName evidence="7">AGPR</shortName>
        <ecNumber evidence="7">1.2.1.38</ecNumber>
    </recommendedName>
    <alternativeName>
        <fullName evidence="7">N-acetyl-glutamate semialdehyde dehydrogenase</fullName>
        <shortName evidence="7">NAGSA dehydrogenase</shortName>
    </alternativeName>
</protein>
<dbReference type="Gene3D" id="3.40.50.720">
    <property type="entry name" value="NAD(P)-binding Rossmann-like Domain"/>
    <property type="match status" value="1"/>
</dbReference>
<dbReference type="InterPro" id="IPR036291">
    <property type="entry name" value="NAD(P)-bd_dom_sf"/>
</dbReference>
<comment type="pathway">
    <text evidence="1 7">Amino-acid biosynthesis; L-arginine biosynthesis; N(2)-acetyl-L-ornithine from L-glutamate: step 3/4.</text>
</comment>
<dbReference type="EC" id="1.2.1.38" evidence="7"/>
<dbReference type="CDD" id="cd17895">
    <property type="entry name" value="AGPR_1_N"/>
    <property type="match status" value="1"/>
</dbReference>
<dbReference type="RefSeq" id="WP_087456504.1">
    <property type="nucleotide sequence ID" value="NZ_CP021434.1"/>
</dbReference>
<gene>
    <name evidence="7" type="primary">argC</name>
    <name evidence="10" type="ORF">CBW65_08815</name>
</gene>
<dbReference type="InterPro" id="IPR000534">
    <property type="entry name" value="Semialdehyde_DH_NAD-bd"/>
</dbReference>
<evidence type="ECO:0000256" key="7">
    <source>
        <dbReference type="HAMAP-Rule" id="MF_00150"/>
    </source>
</evidence>
<keyword evidence="11" id="KW-1185">Reference proteome</keyword>
<evidence type="ECO:0000256" key="2">
    <source>
        <dbReference type="ARBA" id="ARBA00022571"/>
    </source>
</evidence>
<name>A0A1Y0IKS9_9BACL</name>
<evidence type="ECO:0000256" key="6">
    <source>
        <dbReference type="ARBA" id="ARBA00050557"/>
    </source>
</evidence>
<dbReference type="PANTHER" id="PTHR32338">
    <property type="entry name" value="N-ACETYL-GAMMA-GLUTAMYL-PHOSPHATE REDUCTASE, CHLOROPLASTIC-RELATED-RELATED"/>
    <property type="match status" value="1"/>
</dbReference>
<dbReference type="InterPro" id="IPR023013">
    <property type="entry name" value="AGPR_AS"/>
</dbReference>
<dbReference type="InterPro" id="IPR058924">
    <property type="entry name" value="AGPR_dimerisation_dom"/>
</dbReference>
<dbReference type="Pfam" id="PF01118">
    <property type="entry name" value="Semialdhyde_dh"/>
    <property type="match status" value="1"/>
</dbReference>